<keyword evidence="3" id="KW-1185">Reference proteome</keyword>
<feature type="signal peptide" evidence="1">
    <location>
        <begin position="1"/>
        <end position="17"/>
    </location>
</feature>
<feature type="chain" id="PRO_5035802635" description="Transmembrane protein" evidence="1">
    <location>
        <begin position="18"/>
        <end position="1287"/>
    </location>
</feature>
<evidence type="ECO:0008006" key="4">
    <source>
        <dbReference type="Google" id="ProtNLM"/>
    </source>
</evidence>
<evidence type="ECO:0000313" key="3">
    <source>
        <dbReference type="Proteomes" id="UP000683925"/>
    </source>
</evidence>
<sequence>MKVLYILIGCFINYLHSKCNELQSQPYIACQQFSQSCYIFEGDVENYYELLHVNYQIVEESFYIPYQQEPILIRVINSLNQKKIQERLMCFLFVNLEYYITCMGFDLIYYEEQTNYSELFRIDTKILASELCDELYTNEDGSLSLFCLSSSTLKQYSLHFKRDVTLTWEHDVTKQRQDACKKKQSKWKENQHLILFYQCSSWKLMVIENNQVQTILEAQMKYYDTSISSLSYIDAVTVYETSDTISIIYLIENDFYVQLQLNKISKSIIDYSLKQQKKNRIQKIVQHRYSKMVLSYQSNKTDSQPLETEIILDQLYPTNNIHFYQNLLFLQNQFELKVLINTRINQTYQIFNTSLQFFDMTNLFCQYDQTKKVIQFYKYQSLSFLIKPKLKYIYVIQKRNLFIRDKVMDCFRILYQNNTKVQTSQYNELLNIKNNCQDKYEILWDCQTQSLQNNTYNLYSSDGNLQVSIINSKDFKNDCLSRLQKIYLKEKFQLREIIKGYICFQYESFFYIYDCELHQFSVSINLDQYQVHESNIAIYFMNRNNSKVLRGVEFSKGFIQNFNIKFNEVITSVKQFQQSILIYTNSSNMPLFILMQAQQYTLSNYLSKNLFQPGPILFYFEFGLQKFIQYEKLLATQYKENLGYYQFTDQLIISIQTSSTSECHFIVAIQNSTRSLILNYFYDQQLHQISNYTFEAYSFYYPFKYKITTKNIAILIEQNNLLYIAIFSYNGFMLSLNEIIETDDFFFQLETQHILFSLNKVWRYLYIKTYFVELYLEKPHQKVLFSNFSINLKQDVQLQISIENQCFQLHSVMKSSIIEILDNNSLKLNISEIFYGPISNLTLLNNSNIILKGPFQFKQTLKICKDQTSTICLREYKFNNIYFTVFVKENYIFEVIERNSLYDQFVFWIKQQNYLYISFLVDKLIIELIECSYNQSGYCKIISNLDDNFNYFNFGEILRVGNLLKINGINNKAFIVIDDINFNIQFFPGFIIDIQYIEKSNNQYLILYINEDSEDLECSIYSINLHQKQQIYSFVINQTHYAKLKQKLSLFQRMKLVSCRYSGDLLNVKLLIVGQSLAQLFLLNLDQQKNQIEFQLFHTFRSSIGIEINDFMIEYIDDSILVLKQAESIISQFYEFEDERKIYDYFHKSAFSMKILRLNTTHLIFYDQFYIQLGIIGYELELQYCDENEQNFQLLAQNEISDEKVLISLQIVFQEFKYHALFSYLYTQETQNLNLGIETKIVDYELNLFLQKIQQLQKNKMMFHFQIKKLKGQHFPFQMLQLLWEGG</sequence>
<reference evidence="2" key="1">
    <citation type="submission" date="2021-01" db="EMBL/GenBank/DDBJ databases">
        <authorList>
            <consortium name="Genoscope - CEA"/>
            <person name="William W."/>
        </authorList>
    </citation>
    <scope>NUCLEOTIDE SEQUENCE</scope>
</reference>
<evidence type="ECO:0000313" key="2">
    <source>
        <dbReference type="EMBL" id="CAD8136799.1"/>
    </source>
</evidence>
<dbReference type="OMA" id="IQYSIFI"/>
<name>A0A8S1SCC8_PAROT</name>
<gene>
    <name evidence="2" type="ORF">POCTA_138.1.T0080031</name>
</gene>
<dbReference type="Proteomes" id="UP000683925">
    <property type="component" value="Unassembled WGS sequence"/>
</dbReference>
<keyword evidence="1" id="KW-0732">Signal</keyword>
<proteinExistence type="predicted"/>
<evidence type="ECO:0000256" key="1">
    <source>
        <dbReference type="SAM" id="SignalP"/>
    </source>
</evidence>
<accession>A0A8S1SCC8</accession>
<protein>
    <recommendedName>
        <fullName evidence="4">Transmembrane protein</fullName>
    </recommendedName>
</protein>
<comment type="caution">
    <text evidence="2">The sequence shown here is derived from an EMBL/GenBank/DDBJ whole genome shotgun (WGS) entry which is preliminary data.</text>
</comment>
<dbReference type="OrthoDB" id="311225at2759"/>
<dbReference type="EMBL" id="CAJJDP010000007">
    <property type="protein sequence ID" value="CAD8136799.1"/>
    <property type="molecule type" value="Genomic_DNA"/>
</dbReference>
<organism evidence="2 3">
    <name type="scientific">Paramecium octaurelia</name>
    <dbReference type="NCBI Taxonomy" id="43137"/>
    <lineage>
        <taxon>Eukaryota</taxon>
        <taxon>Sar</taxon>
        <taxon>Alveolata</taxon>
        <taxon>Ciliophora</taxon>
        <taxon>Intramacronucleata</taxon>
        <taxon>Oligohymenophorea</taxon>
        <taxon>Peniculida</taxon>
        <taxon>Parameciidae</taxon>
        <taxon>Paramecium</taxon>
    </lineage>
</organism>